<feature type="non-terminal residue" evidence="1">
    <location>
        <position position="1"/>
    </location>
</feature>
<sequence length="52" mass="5920">GHVGRLWIRGIWDVVRRLVFSERLHVGLGTYGIAPLCTSRTSRAVSERRESL</sequence>
<dbReference type="EMBL" id="CADCTR010000907">
    <property type="protein sequence ID" value="CAA9271385.1"/>
    <property type="molecule type" value="Genomic_DNA"/>
</dbReference>
<gene>
    <name evidence="1" type="ORF">AVDCRST_MAG93-2653</name>
</gene>
<reference evidence="1" key="1">
    <citation type="submission" date="2020-02" db="EMBL/GenBank/DDBJ databases">
        <authorList>
            <person name="Meier V. D."/>
        </authorList>
    </citation>
    <scope>NUCLEOTIDE SEQUENCE</scope>
    <source>
        <strain evidence="1">AVDCRST_MAG93</strain>
    </source>
</reference>
<evidence type="ECO:0000313" key="1">
    <source>
        <dbReference type="EMBL" id="CAA9271385.1"/>
    </source>
</evidence>
<proteinExistence type="predicted"/>
<organism evidence="1">
    <name type="scientific">uncultured Chloroflexia bacterium</name>
    <dbReference type="NCBI Taxonomy" id="1672391"/>
    <lineage>
        <taxon>Bacteria</taxon>
        <taxon>Bacillati</taxon>
        <taxon>Chloroflexota</taxon>
        <taxon>Chloroflexia</taxon>
        <taxon>environmental samples</taxon>
    </lineage>
</organism>
<feature type="non-terminal residue" evidence="1">
    <location>
        <position position="52"/>
    </location>
</feature>
<dbReference type="AlphaFoldDB" id="A0A6J4J644"/>
<name>A0A6J4J644_9CHLR</name>
<accession>A0A6J4J644</accession>
<protein>
    <submittedName>
        <fullName evidence="1">Uncharacterized protein</fullName>
    </submittedName>
</protein>